<dbReference type="PANTHER" id="PTHR42920">
    <property type="entry name" value="OS03G0707200 PROTEIN-RELATED"/>
    <property type="match status" value="1"/>
</dbReference>
<dbReference type="Proteomes" id="UP000011701">
    <property type="component" value="Chromosome"/>
</dbReference>
<feature type="domain" description="EamA" evidence="7">
    <location>
        <begin position="6"/>
        <end position="142"/>
    </location>
</feature>
<dbReference type="Pfam" id="PF00892">
    <property type="entry name" value="EamA"/>
    <property type="match status" value="2"/>
</dbReference>
<feature type="transmembrane region" description="Helical" evidence="6">
    <location>
        <begin position="102"/>
        <end position="119"/>
    </location>
</feature>
<dbReference type="InterPro" id="IPR000620">
    <property type="entry name" value="EamA_dom"/>
</dbReference>
<feature type="transmembrane region" description="Helical" evidence="6">
    <location>
        <begin position="69"/>
        <end position="90"/>
    </location>
</feature>
<evidence type="ECO:0000256" key="2">
    <source>
        <dbReference type="ARBA" id="ARBA00022475"/>
    </source>
</evidence>
<feature type="transmembrane region" description="Helical" evidence="6">
    <location>
        <begin position="149"/>
        <end position="167"/>
    </location>
</feature>
<dbReference type="HOGENOM" id="CLU_042632_0_0_12"/>
<feature type="transmembrane region" description="Helical" evidence="6">
    <location>
        <begin position="243"/>
        <end position="261"/>
    </location>
</feature>
<dbReference type="PATRIC" id="fig|999434.4.peg.1880"/>
<feature type="transmembrane region" description="Helical" evidence="6">
    <location>
        <begin position="179"/>
        <end position="200"/>
    </location>
</feature>
<dbReference type="Gene3D" id="1.10.3730.20">
    <property type="match status" value="2"/>
</dbReference>
<evidence type="ECO:0000256" key="5">
    <source>
        <dbReference type="ARBA" id="ARBA00023136"/>
    </source>
</evidence>
<dbReference type="AlphaFoldDB" id="A0A0F6MLX7"/>
<protein>
    <recommendedName>
        <fullName evidence="7">EamA domain-containing protein</fullName>
    </recommendedName>
</protein>
<dbReference type="RefSeq" id="WP_002692747.1">
    <property type="nucleotide sequence ID" value="NZ_CM001797.1"/>
</dbReference>
<feature type="transmembrane region" description="Helical" evidence="6">
    <location>
        <begin position="126"/>
        <end position="143"/>
    </location>
</feature>
<dbReference type="EMBL" id="AGDY01000009">
    <property type="protein sequence ID" value="EMB20354.1"/>
    <property type="molecule type" value="Genomic_DNA"/>
</dbReference>
<feature type="transmembrane region" description="Helical" evidence="6">
    <location>
        <begin position="7"/>
        <end position="29"/>
    </location>
</feature>
<dbReference type="SUPFAM" id="SSF103481">
    <property type="entry name" value="Multidrug resistance efflux transporter EmrE"/>
    <property type="match status" value="2"/>
</dbReference>
<reference evidence="8" key="1">
    <citation type="submission" date="2012-01" db="EMBL/GenBank/DDBJ databases">
        <title>The Genome Sequence of Treponema denticola OTK.</title>
        <authorList>
            <consortium name="The Broad Institute Genome Sequencing Platform"/>
            <person name="Earl A."/>
            <person name="Ward D."/>
            <person name="Feldgarden M."/>
            <person name="Gevers D."/>
            <person name="Blanton J.M."/>
            <person name="Fenno C.J."/>
            <person name="Baranova O.V."/>
            <person name="Mathney J."/>
            <person name="Dewhirst F.E."/>
            <person name="Izard J."/>
            <person name="Young S.K."/>
            <person name="Zeng Q."/>
            <person name="Gargeya S."/>
            <person name="Fitzgerald M."/>
            <person name="Haas B."/>
            <person name="Abouelleil A."/>
            <person name="Alvarado L."/>
            <person name="Arachchi H.M."/>
            <person name="Berlin A."/>
            <person name="Chapman S.B."/>
            <person name="Gearin G."/>
            <person name="Goldberg J."/>
            <person name="Griggs A."/>
            <person name="Gujja S."/>
            <person name="Hansen M."/>
            <person name="Heiman D."/>
            <person name="Howarth C."/>
            <person name="Larimer J."/>
            <person name="Lui A."/>
            <person name="MacDonald P.J.P."/>
            <person name="McCowen C."/>
            <person name="Montmayeur A."/>
            <person name="Murphy C."/>
            <person name="Neiman D."/>
            <person name="Pearson M."/>
            <person name="Priest M."/>
            <person name="Roberts A."/>
            <person name="Saif S."/>
            <person name="Shea T."/>
            <person name="Sisk P."/>
            <person name="Stolte C."/>
            <person name="Sykes S."/>
            <person name="Wortman J."/>
            <person name="Nusbaum C."/>
            <person name="Birren B."/>
        </authorList>
    </citation>
    <scope>NUCLEOTIDE SEQUENCE [LARGE SCALE GENOMIC DNA]</scope>
    <source>
        <strain evidence="8">OTK</strain>
    </source>
</reference>
<evidence type="ECO:0000256" key="6">
    <source>
        <dbReference type="SAM" id="Phobius"/>
    </source>
</evidence>
<evidence type="ECO:0000256" key="3">
    <source>
        <dbReference type="ARBA" id="ARBA00022692"/>
    </source>
</evidence>
<feature type="transmembrane region" description="Helical" evidence="6">
    <location>
        <begin position="35"/>
        <end position="57"/>
    </location>
</feature>
<feature type="transmembrane region" description="Helical" evidence="6">
    <location>
        <begin position="212"/>
        <end position="231"/>
    </location>
</feature>
<keyword evidence="3 6" id="KW-0812">Transmembrane</keyword>
<dbReference type="GO" id="GO:0005886">
    <property type="term" value="C:plasma membrane"/>
    <property type="evidence" value="ECO:0007669"/>
    <property type="project" value="UniProtKB-SubCell"/>
</dbReference>
<sequence>MNKNIIAIIYAVAAAAFYALNVPCSKILLQNISPVFMAGLLYIGAGLGVGILYLFNFKKEQKSERLDKNYLPYTIGMIFLDIVAPILLMLGVKYGTSSNASLLGNFEIVATALIALIIFKEKVTWRLWLAILFITASSIILSFENIEGLNFSIGSLFVLGATICWGLENNCTRRMSDKSTYQIVTIKGLCSGFGSIIVAFVSGETDFTLKYIPFALLLGFVSYGLSIFTYIRAQKYLGAAKTSAYYSIAPFIGTFLAFVLLKEKISTKYISALFVMIIGTAFAVYDTLIRKHLHGHRHTFTHTHNGITHTHTISHSHLHNHFISDLKHGHHHSIEELENELKIEAEKEKNT</sequence>
<keyword evidence="5 6" id="KW-0472">Membrane</keyword>
<comment type="subcellular location">
    <subcellularLocation>
        <location evidence="1">Cell membrane</location>
        <topology evidence="1">Multi-pass membrane protein</topology>
    </subcellularLocation>
</comment>
<evidence type="ECO:0000313" key="8">
    <source>
        <dbReference type="EMBL" id="EMB20354.1"/>
    </source>
</evidence>
<evidence type="ECO:0000259" key="7">
    <source>
        <dbReference type="Pfam" id="PF00892"/>
    </source>
</evidence>
<feature type="transmembrane region" description="Helical" evidence="6">
    <location>
        <begin position="267"/>
        <end position="288"/>
    </location>
</feature>
<comment type="caution">
    <text evidence="8">The sequence shown here is derived from an EMBL/GenBank/DDBJ whole genome shotgun (WGS) entry which is preliminary data.</text>
</comment>
<evidence type="ECO:0000256" key="1">
    <source>
        <dbReference type="ARBA" id="ARBA00004651"/>
    </source>
</evidence>
<accession>A0A0F6MLX7</accession>
<name>A0A0F6MLX7_TREDN</name>
<gene>
    <name evidence="8" type="ORF">HMPREF9723_01814</name>
</gene>
<keyword evidence="2" id="KW-1003">Cell membrane</keyword>
<keyword evidence="4 6" id="KW-1133">Transmembrane helix</keyword>
<organism evidence="8">
    <name type="scientific">Treponema denticola OTK</name>
    <dbReference type="NCBI Taxonomy" id="999434"/>
    <lineage>
        <taxon>Bacteria</taxon>
        <taxon>Pseudomonadati</taxon>
        <taxon>Spirochaetota</taxon>
        <taxon>Spirochaetia</taxon>
        <taxon>Spirochaetales</taxon>
        <taxon>Treponemataceae</taxon>
        <taxon>Treponema</taxon>
    </lineage>
</organism>
<evidence type="ECO:0000256" key="4">
    <source>
        <dbReference type="ARBA" id="ARBA00022989"/>
    </source>
</evidence>
<feature type="domain" description="EamA" evidence="7">
    <location>
        <begin position="153"/>
        <end position="284"/>
    </location>
</feature>
<dbReference type="InterPro" id="IPR037185">
    <property type="entry name" value="EmrE-like"/>
</dbReference>
<dbReference type="InterPro" id="IPR051258">
    <property type="entry name" value="Diverse_Substrate_Transporter"/>
</dbReference>
<proteinExistence type="predicted"/>
<dbReference type="PANTHER" id="PTHR42920:SF11">
    <property type="entry name" value="INNER MEMBRANE PROTEIN YTFF"/>
    <property type="match status" value="1"/>
</dbReference>